<dbReference type="Pfam" id="PF00069">
    <property type="entry name" value="Pkinase"/>
    <property type="match status" value="1"/>
</dbReference>
<sequence length="568" mass="63495">MSSMSNVTFPPQIANYLLGKPLGSGVSGSTFYATHIHTGQVVALKVQPTDISYPSNPHERKIYPLLQGGVGMPTLWASGLWGRWDYLAMDLLGNSLDRLYRKMGKNVMDLRSVCSIAIQLISRLEFMHSRGVLHRDIQLGNCVVGLEPRHEMIYMIDFGFAKRYLDHKQRHIANRAERSFIGNYWFSSVNVHCRGKSAHALASSSFVLLYLTGSFEYVACSRRDDLESAALLLLHLLTPGGLPWTRNGVPRDEAAHDRLKREKRAAMPEDLARGLPEEFEEFLRYCRSLAFAEQPDYAHWRGRFRDLANELGFKDMDRFIWPPPPAPVQPASRPSKPPRSLQRQPTEATLAGLLQGLAQLNINRENSERTVLGDKKNVQDDGLKNGRLVPKKPEVADIIIISDGERWRRGYGPTEHRITKAASIAKLTQAAGQAADNRVLAQIMADFVKVLQSSNSRTLTREGFAFLDALHKQLADPSVFIVPLRTSKTRSSRSQQQEDPPAEVAAQERRSRLNVLRASVVKAQDNKSLAGLVAEFGALIDRAAGRKLTKDGMAFLENMADRLLVVGL</sequence>
<dbReference type="AlphaFoldDB" id="A0A9P5MTA9"/>
<dbReference type="Gene3D" id="1.10.510.10">
    <property type="entry name" value="Transferase(Phosphotransferase) domain 1"/>
    <property type="match status" value="1"/>
</dbReference>
<comment type="caution">
    <text evidence="4">The sequence shown here is derived from an EMBL/GenBank/DDBJ whole genome shotgun (WGS) entry which is preliminary data.</text>
</comment>
<keyword evidence="4" id="KW-0808">Transferase</keyword>
<dbReference type="GO" id="GO:0005524">
    <property type="term" value="F:ATP binding"/>
    <property type="evidence" value="ECO:0007669"/>
    <property type="project" value="UniProtKB-UniRule"/>
</dbReference>
<dbReference type="Proteomes" id="UP000759537">
    <property type="component" value="Unassembled WGS sequence"/>
</dbReference>
<evidence type="ECO:0000256" key="1">
    <source>
        <dbReference type="PROSITE-ProRule" id="PRU10141"/>
    </source>
</evidence>
<keyword evidence="5" id="KW-1185">Reference proteome</keyword>
<feature type="binding site" evidence="1">
    <location>
        <position position="45"/>
    </location>
    <ligand>
        <name>ATP</name>
        <dbReference type="ChEBI" id="CHEBI:30616"/>
    </ligand>
</feature>
<dbReference type="EMBL" id="WHVB01000012">
    <property type="protein sequence ID" value="KAF8478034.1"/>
    <property type="molecule type" value="Genomic_DNA"/>
</dbReference>
<dbReference type="PROSITE" id="PS00107">
    <property type="entry name" value="PROTEIN_KINASE_ATP"/>
    <property type="match status" value="1"/>
</dbReference>
<feature type="domain" description="Protein kinase" evidence="3">
    <location>
        <begin position="16"/>
        <end position="320"/>
    </location>
</feature>
<dbReference type="InterPro" id="IPR050235">
    <property type="entry name" value="CK1_Ser-Thr_kinase"/>
</dbReference>
<dbReference type="InterPro" id="IPR011009">
    <property type="entry name" value="Kinase-like_dom_sf"/>
</dbReference>
<proteinExistence type="predicted"/>
<organism evidence="4 5">
    <name type="scientific">Russula ochroleuca</name>
    <dbReference type="NCBI Taxonomy" id="152965"/>
    <lineage>
        <taxon>Eukaryota</taxon>
        <taxon>Fungi</taxon>
        <taxon>Dikarya</taxon>
        <taxon>Basidiomycota</taxon>
        <taxon>Agaricomycotina</taxon>
        <taxon>Agaricomycetes</taxon>
        <taxon>Russulales</taxon>
        <taxon>Russulaceae</taxon>
        <taxon>Russula</taxon>
    </lineage>
</organism>
<dbReference type="PROSITE" id="PS50011">
    <property type="entry name" value="PROTEIN_KINASE_DOM"/>
    <property type="match status" value="1"/>
</dbReference>
<gene>
    <name evidence="4" type="ORF">DFH94DRAFT_694235</name>
</gene>
<accession>A0A9P5MTA9</accession>
<reference evidence="4" key="2">
    <citation type="journal article" date="2020" name="Nat. Commun.">
        <title>Large-scale genome sequencing of mycorrhizal fungi provides insights into the early evolution of symbiotic traits.</title>
        <authorList>
            <person name="Miyauchi S."/>
            <person name="Kiss E."/>
            <person name="Kuo A."/>
            <person name="Drula E."/>
            <person name="Kohler A."/>
            <person name="Sanchez-Garcia M."/>
            <person name="Morin E."/>
            <person name="Andreopoulos B."/>
            <person name="Barry K.W."/>
            <person name="Bonito G."/>
            <person name="Buee M."/>
            <person name="Carver A."/>
            <person name="Chen C."/>
            <person name="Cichocki N."/>
            <person name="Clum A."/>
            <person name="Culley D."/>
            <person name="Crous P.W."/>
            <person name="Fauchery L."/>
            <person name="Girlanda M."/>
            <person name="Hayes R.D."/>
            <person name="Keri Z."/>
            <person name="LaButti K."/>
            <person name="Lipzen A."/>
            <person name="Lombard V."/>
            <person name="Magnuson J."/>
            <person name="Maillard F."/>
            <person name="Murat C."/>
            <person name="Nolan M."/>
            <person name="Ohm R.A."/>
            <person name="Pangilinan J."/>
            <person name="Pereira M.F."/>
            <person name="Perotto S."/>
            <person name="Peter M."/>
            <person name="Pfister S."/>
            <person name="Riley R."/>
            <person name="Sitrit Y."/>
            <person name="Stielow J.B."/>
            <person name="Szollosi G."/>
            <person name="Zifcakova L."/>
            <person name="Stursova M."/>
            <person name="Spatafora J.W."/>
            <person name="Tedersoo L."/>
            <person name="Vaario L.M."/>
            <person name="Yamada A."/>
            <person name="Yan M."/>
            <person name="Wang P."/>
            <person name="Xu J."/>
            <person name="Bruns T."/>
            <person name="Baldrian P."/>
            <person name="Vilgalys R."/>
            <person name="Dunand C."/>
            <person name="Henrissat B."/>
            <person name="Grigoriev I.V."/>
            <person name="Hibbett D."/>
            <person name="Nagy L.G."/>
            <person name="Martin F.M."/>
        </authorList>
    </citation>
    <scope>NUCLEOTIDE SEQUENCE</scope>
    <source>
        <strain evidence="4">Prilba</strain>
    </source>
</reference>
<keyword evidence="1" id="KW-0547">Nucleotide-binding</keyword>
<dbReference type="InterPro" id="IPR017441">
    <property type="entry name" value="Protein_kinase_ATP_BS"/>
</dbReference>
<evidence type="ECO:0000313" key="4">
    <source>
        <dbReference type="EMBL" id="KAF8478034.1"/>
    </source>
</evidence>
<feature type="region of interest" description="Disordered" evidence="2">
    <location>
        <begin position="487"/>
        <end position="508"/>
    </location>
</feature>
<dbReference type="InterPro" id="IPR000719">
    <property type="entry name" value="Prot_kinase_dom"/>
</dbReference>
<dbReference type="SMART" id="SM00220">
    <property type="entry name" value="S_TKc"/>
    <property type="match status" value="1"/>
</dbReference>
<protein>
    <submittedName>
        <fullName evidence="4">Kinase-like domain-containing protein</fullName>
    </submittedName>
</protein>
<evidence type="ECO:0000256" key="2">
    <source>
        <dbReference type="SAM" id="MobiDB-lite"/>
    </source>
</evidence>
<evidence type="ECO:0000313" key="5">
    <source>
        <dbReference type="Proteomes" id="UP000759537"/>
    </source>
</evidence>
<dbReference type="PANTHER" id="PTHR11909">
    <property type="entry name" value="CASEIN KINASE-RELATED"/>
    <property type="match status" value="1"/>
</dbReference>
<dbReference type="GO" id="GO:0004672">
    <property type="term" value="F:protein kinase activity"/>
    <property type="evidence" value="ECO:0007669"/>
    <property type="project" value="InterPro"/>
</dbReference>
<evidence type="ECO:0000259" key="3">
    <source>
        <dbReference type="PROSITE" id="PS50011"/>
    </source>
</evidence>
<dbReference type="OrthoDB" id="5979581at2759"/>
<feature type="region of interest" description="Disordered" evidence="2">
    <location>
        <begin position="322"/>
        <end position="344"/>
    </location>
</feature>
<reference evidence="4" key="1">
    <citation type="submission" date="2019-10" db="EMBL/GenBank/DDBJ databases">
        <authorList>
            <consortium name="DOE Joint Genome Institute"/>
            <person name="Kuo A."/>
            <person name="Miyauchi S."/>
            <person name="Kiss E."/>
            <person name="Drula E."/>
            <person name="Kohler A."/>
            <person name="Sanchez-Garcia M."/>
            <person name="Andreopoulos B."/>
            <person name="Barry K.W."/>
            <person name="Bonito G."/>
            <person name="Buee M."/>
            <person name="Carver A."/>
            <person name="Chen C."/>
            <person name="Cichocki N."/>
            <person name="Clum A."/>
            <person name="Culley D."/>
            <person name="Crous P.W."/>
            <person name="Fauchery L."/>
            <person name="Girlanda M."/>
            <person name="Hayes R."/>
            <person name="Keri Z."/>
            <person name="LaButti K."/>
            <person name="Lipzen A."/>
            <person name="Lombard V."/>
            <person name="Magnuson J."/>
            <person name="Maillard F."/>
            <person name="Morin E."/>
            <person name="Murat C."/>
            <person name="Nolan M."/>
            <person name="Ohm R."/>
            <person name="Pangilinan J."/>
            <person name="Pereira M."/>
            <person name="Perotto S."/>
            <person name="Peter M."/>
            <person name="Riley R."/>
            <person name="Sitrit Y."/>
            <person name="Stielow B."/>
            <person name="Szollosi G."/>
            <person name="Zifcakova L."/>
            <person name="Stursova M."/>
            <person name="Spatafora J.W."/>
            <person name="Tedersoo L."/>
            <person name="Vaario L.-M."/>
            <person name="Yamada A."/>
            <person name="Yan M."/>
            <person name="Wang P."/>
            <person name="Xu J."/>
            <person name="Bruns T."/>
            <person name="Baldrian P."/>
            <person name="Vilgalys R."/>
            <person name="Henrissat B."/>
            <person name="Grigoriev I.V."/>
            <person name="Hibbett D."/>
            <person name="Nagy L.G."/>
            <person name="Martin F.M."/>
        </authorList>
    </citation>
    <scope>NUCLEOTIDE SEQUENCE</scope>
    <source>
        <strain evidence="4">Prilba</strain>
    </source>
</reference>
<dbReference type="SUPFAM" id="SSF56112">
    <property type="entry name" value="Protein kinase-like (PK-like)"/>
    <property type="match status" value="1"/>
</dbReference>
<keyword evidence="1" id="KW-0067">ATP-binding</keyword>
<keyword evidence="4" id="KW-0418">Kinase</keyword>
<name>A0A9P5MTA9_9AGAM</name>